<evidence type="ECO:0000256" key="1">
    <source>
        <dbReference type="SAM" id="MobiDB-lite"/>
    </source>
</evidence>
<name>A0A8D8XZL7_9HEMI</name>
<sequence length="152" mass="16300">MKQTISMVSPKLNVTRKLYLPDLRPGSVLISLAGTGNIVEDEEGSLLLLSAEGVGLLVTVGRESFSARRGLAAAMLNFRAALATEFFVISCRRVAATEFLLLLMVTELLLFSSLISALKSKNCSSSKEESESCLKMSPSPSSKPVSRSSRSV</sequence>
<accession>A0A8D8XZL7</accession>
<feature type="region of interest" description="Disordered" evidence="1">
    <location>
        <begin position="123"/>
        <end position="152"/>
    </location>
</feature>
<protein>
    <submittedName>
        <fullName evidence="2">Uncharacterized protein</fullName>
    </submittedName>
</protein>
<reference evidence="2" key="1">
    <citation type="submission" date="2021-05" db="EMBL/GenBank/DDBJ databases">
        <authorList>
            <person name="Alioto T."/>
            <person name="Alioto T."/>
            <person name="Gomez Garrido J."/>
        </authorList>
    </citation>
    <scope>NUCLEOTIDE SEQUENCE</scope>
</reference>
<evidence type="ECO:0000313" key="2">
    <source>
        <dbReference type="EMBL" id="CAG6715303.1"/>
    </source>
</evidence>
<organism evidence="2">
    <name type="scientific">Cacopsylla melanoneura</name>
    <dbReference type="NCBI Taxonomy" id="428564"/>
    <lineage>
        <taxon>Eukaryota</taxon>
        <taxon>Metazoa</taxon>
        <taxon>Ecdysozoa</taxon>
        <taxon>Arthropoda</taxon>
        <taxon>Hexapoda</taxon>
        <taxon>Insecta</taxon>
        <taxon>Pterygota</taxon>
        <taxon>Neoptera</taxon>
        <taxon>Paraneoptera</taxon>
        <taxon>Hemiptera</taxon>
        <taxon>Sternorrhyncha</taxon>
        <taxon>Psylloidea</taxon>
        <taxon>Psyllidae</taxon>
        <taxon>Psyllinae</taxon>
        <taxon>Cacopsylla</taxon>
    </lineage>
</organism>
<dbReference type="AlphaFoldDB" id="A0A8D8XZL7"/>
<dbReference type="EMBL" id="HBUF01352987">
    <property type="protein sequence ID" value="CAG6715303.1"/>
    <property type="molecule type" value="Transcribed_RNA"/>
</dbReference>
<proteinExistence type="predicted"/>
<feature type="compositionally biased region" description="Low complexity" evidence="1">
    <location>
        <begin position="137"/>
        <end position="152"/>
    </location>
</feature>